<evidence type="ECO:0000256" key="1">
    <source>
        <dbReference type="SAM" id="SignalP"/>
    </source>
</evidence>
<name>A0A1V2L3S1_CYBFA</name>
<keyword evidence="1" id="KW-0732">Signal</keyword>
<protein>
    <submittedName>
        <fullName evidence="2">Uncharacterized protein</fullName>
    </submittedName>
</protein>
<feature type="chain" id="PRO_5012934345" evidence="1">
    <location>
        <begin position="18"/>
        <end position="77"/>
    </location>
</feature>
<dbReference type="AlphaFoldDB" id="A0A1V2L3S1"/>
<dbReference type="Proteomes" id="UP000189513">
    <property type="component" value="Unassembled WGS sequence"/>
</dbReference>
<gene>
    <name evidence="2" type="ORF">BON22_3740</name>
</gene>
<reference evidence="3" key="1">
    <citation type="journal article" date="2017" name="Genome Announc.">
        <title>Genome sequences of Cyberlindnera fabianii 65, Pichia kudriavzevii 129, and Saccharomyces cerevisiae 131 isolated from fermented masau fruits in Zimbabwe.</title>
        <authorList>
            <person name="van Rijswijck I.M.H."/>
            <person name="Derks M.F.L."/>
            <person name="Abee T."/>
            <person name="de Ridder D."/>
            <person name="Smid E.J."/>
        </authorList>
    </citation>
    <scope>NUCLEOTIDE SEQUENCE [LARGE SCALE GENOMIC DNA]</scope>
    <source>
        <strain evidence="3">65</strain>
    </source>
</reference>
<feature type="signal peptide" evidence="1">
    <location>
        <begin position="1"/>
        <end position="17"/>
    </location>
</feature>
<dbReference type="EMBL" id="MPUK01000007">
    <property type="protein sequence ID" value="ONH66454.1"/>
    <property type="molecule type" value="Genomic_DNA"/>
</dbReference>
<comment type="caution">
    <text evidence="2">The sequence shown here is derived from an EMBL/GenBank/DDBJ whole genome shotgun (WGS) entry which is preliminary data.</text>
</comment>
<organism evidence="2 3">
    <name type="scientific">Cyberlindnera fabianii</name>
    <name type="common">Yeast</name>
    <name type="synonym">Hansenula fabianii</name>
    <dbReference type="NCBI Taxonomy" id="36022"/>
    <lineage>
        <taxon>Eukaryota</taxon>
        <taxon>Fungi</taxon>
        <taxon>Dikarya</taxon>
        <taxon>Ascomycota</taxon>
        <taxon>Saccharomycotina</taxon>
        <taxon>Saccharomycetes</taxon>
        <taxon>Phaffomycetales</taxon>
        <taxon>Phaffomycetaceae</taxon>
        <taxon>Cyberlindnera</taxon>
    </lineage>
</organism>
<evidence type="ECO:0000313" key="2">
    <source>
        <dbReference type="EMBL" id="ONH66454.1"/>
    </source>
</evidence>
<keyword evidence="3" id="KW-1185">Reference proteome</keyword>
<accession>A0A1V2L3S1</accession>
<proteinExistence type="predicted"/>
<sequence length="77" mass="7999">MKFTTIALLAVATPALAQSGSDWVTYTKSLASTTVTVTRYLGTSTFLSGTQFTTKTVIASSNGTPVYTEVVTGVNTA</sequence>
<evidence type="ECO:0000313" key="3">
    <source>
        <dbReference type="Proteomes" id="UP000189513"/>
    </source>
</evidence>
<dbReference type="VEuPathDB" id="FungiDB:BON22_3740"/>